<comment type="caution">
    <text evidence="1">The sequence shown here is derived from an EMBL/GenBank/DDBJ whole genome shotgun (WGS) entry which is preliminary data.</text>
</comment>
<dbReference type="Proteomes" id="UP000490386">
    <property type="component" value="Unassembled WGS sequence"/>
</dbReference>
<evidence type="ECO:0000313" key="1">
    <source>
        <dbReference type="EMBL" id="KAB1638575.1"/>
    </source>
</evidence>
<dbReference type="SUPFAM" id="SSF48403">
    <property type="entry name" value="Ankyrin repeat"/>
    <property type="match status" value="1"/>
</dbReference>
<evidence type="ECO:0000313" key="2">
    <source>
        <dbReference type="Proteomes" id="UP000490386"/>
    </source>
</evidence>
<reference evidence="1 2" key="1">
    <citation type="submission" date="2019-09" db="EMBL/GenBank/DDBJ databases">
        <title>Phylogeny of genus Pseudoclavibacter and closely related genus.</title>
        <authorList>
            <person name="Li Y."/>
        </authorList>
    </citation>
    <scope>NUCLEOTIDE SEQUENCE [LARGE SCALE GENOMIC DNA]</scope>
    <source>
        <strain evidence="1 2">THG-MD12</strain>
    </source>
</reference>
<gene>
    <name evidence="1" type="ORF">F8O03_09370</name>
</gene>
<protein>
    <recommendedName>
        <fullName evidence="3">Ankyrin repeat domain-containing protein</fullName>
    </recommendedName>
</protein>
<dbReference type="Gene3D" id="1.25.40.20">
    <property type="entry name" value="Ankyrin repeat-containing domain"/>
    <property type="match status" value="1"/>
</dbReference>
<dbReference type="AlphaFoldDB" id="A0A7J5B4T7"/>
<dbReference type="RefSeq" id="WP_151423593.1">
    <property type="nucleotide sequence ID" value="NZ_WBJX01000002.1"/>
</dbReference>
<dbReference type="OrthoDB" id="2038281at2"/>
<dbReference type="InterPro" id="IPR036770">
    <property type="entry name" value="Ankyrin_rpt-contain_sf"/>
</dbReference>
<accession>A0A7J5B4T7</accession>
<name>A0A7J5B4T7_9MICO</name>
<dbReference type="EMBL" id="WBJX01000002">
    <property type="protein sequence ID" value="KAB1638575.1"/>
    <property type="molecule type" value="Genomic_DNA"/>
</dbReference>
<proteinExistence type="predicted"/>
<sequence length="179" mass="19283">MPNRAHRAEEDSLEAFLADYTPDEATFSLSTGDTPLLRVMLNPDLEARLRIAERLLDDGADASVTLSSGLNALHLLFSNREHDLDGEAALVARLVAGGADANAVSKRHGPPLLAMIDSGMGSLPGVGVVIDAITESTTIDLEVLVNRRGRPRKTLREEIATTDWRIPDVRARLGVPQQA</sequence>
<organism evidence="1 2">
    <name type="scientific">Pseudoclavibacter terrae</name>
    <dbReference type="NCBI Taxonomy" id="1530195"/>
    <lineage>
        <taxon>Bacteria</taxon>
        <taxon>Bacillati</taxon>
        <taxon>Actinomycetota</taxon>
        <taxon>Actinomycetes</taxon>
        <taxon>Micrococcales</taxon>
        <taxon>Microbacteriaceae</taxon>
        <taxon>Pseudoclavibacter</taxon>
    </lineage>
</organism>
<evidence type="ECO:0008006" key="3">
    <source>
        <dbReference type="Google" id="ProtNLM"/>
    </source>
</evidence>
<keyword evidence="2" id="KW-1185">Reference proteome</keyword>